<dbReference type="SUPFAM" id="SSF56645">
    <property type="entry name" value="Acyl-CoA dehydrogenase NM domain-like"/>
    <property type="match status" value="1"/>
</dbReference>
<dbReference type="InterPro" id="IPR006091">
    <property type="entry name" value="Acyl-CoA_Oxase/DH_mid-dom"/>
</dbReference>
<keyword evidence="5 6" id="KW-0560">Oxidoreductase</keyword>
<dbReference type="OrthoDB" id="3964153at2"/>
<evidence type="ECO:0000256" key="1">
    <source>
        <dbReference type="ARBA" id="ARBA00001974"/>
    </source>
</evidence>
<feature type="domain" description="Acyl-CoA dehydrogenase/oxidase N-terminal" evidence="9">
    <location>
        <begin position="8"/>
        <end position="119"/>
    </location>
</feature>
<evidence type="ECO:0000256" key="2">
    <source>
        <dbReference type="ARBA" id="ARBA00009347"/>
    </source>
</evidence>
<keyword evidence="11" id="KW-1185">Reference proteome</keyword>
<keyword evidence="3 6" id="KW-0285">Flavoprotein</keyword>
<dbReference type="PANTHER" id="PTHR43292">
    <property type="entry name" value="ACYL-COA DEHYDROGENASE"/>
    <property type="match status" value="1"/>
</dbReference>
<name>A0A3N4GF16_9ACTN</name>
<dbReference type="GO" id="GO:0050660">
    <property type="term" value="F:flavin adenine dinucleotide binding"/>
    <property type="evidence" value="ECO:0007669"/>
    <property type="project" value="InterPro"/>
</dbReference>
<dbReference type="Pfam" id="PF02771">
    <property type="entry name" value="Acyl-CoA_dh_N"/>
    <property type="match status" value="1"/>
</dbReference>
<protein>
    <submittedName>
        <fullName evidence="10">Acyl-CoA dehydrogenase</fullName>
    </submittedName>
</protein>
<dbReference type="Pfam" id="PF00441">
    <property type="entry name" value="Acyl-CoA_dh_1"/>
    <property type="match status" value="1"/>
</dbReference>
<organism evidence="10 11">
    <name type="scientific">Gordonia oryzae</name>
    <dbReference type="NCBI Taxonomy" id="2487349"/>
    <lineage>
        <taxon>Bacteria</taxon>
        <taxon>Bacillati</taxon>
        <taxon>Actinomycetota</taxon>
        <taxon>Actinomycetes</taxon>
        <taxon>Mycobacteriales</taxon>
        <taxon>Gordoniaceae</taxon>
        <taxon>Gordonia</taxon>
    </lineage>
</organism>
<dbReference type="InterPro" id="IPR037069">
    <property type="entry name" value="AcylCoA_DH/ox_N_sf"/>
</dbReference>
<dbReference type="AlphaFoldDB" id="A0A3N4GF16"/>
<gene>
    <name evidence="10" type="ORF">EF294_17850</name>
</gene>
<evidence type="ECO:0000256" key="5">
    <source>
        <dbReference type="ARBA" id="ARBA00023002"/>
    </source>
</evidence>
<dbReference type="PANTHER" id="PTHR43292:SF3">
    <property type="entry name" value="ACYL-COA DEHYDROGENASE FADE29"/>
    <property type="match status" value="1"/>
</dbReference>
<dbReference type="InterPro" id="IPR046373">
    <property type="entry name" value="Acyl-CoA_Oxase/DH_mid-dom_sf"/>
</dbReference>
<comment type="similarity">
    <text evidence="2 6">Belongs to the acyl-CoA dehydrogenase family.</text>
</comment>
<proteinExistence type="inferred from homology"/>
<comment type="cofactor">
    <cofactor evidence="1 6">
        <name>FAD</name>
        <dbReference type="ChEBI" id="CHEBI:57692"/>
    </cofactor>
</comment>
<dbReference type="FunFam" id="2.40.110.10:FF:000011">
    <property type="entry name" value="Acyl-CoA dehydrogenase FadE34"/>
    <property type="match status" value="1"/>
</dbReference>
<dbReference type="Gene3D" id="2.40.110.10">
    <property type="entry name" value="Butyryl-CoA Dehydrogenase, subunit A, domain 2"/>
    <property type="match status" value="1"/>
</dbReference>
<evidence type="ECO:0000313" key="10">
    <source>
        <dbReference type="EMBL" id="RPA57651.1"/>
    </source>
</evidence>
<dbReference type="Proteomes" id="UP000267536">
    <property type="component" value="Unassembled WGS sequence"/>
</dbReference>
<comment type="caution">
    <text evidence="10">The sequence shown here is derived from an EMBL/GenBank/DDBJ whole genome shotgun (WGS) entry which is preliminary data.</text>
</comment>
<evidence type="ECO:0000256" key="4">
    <source>
        <dbReference type="ARBA" id="ARBA00022827"/>
    </source>
</evidence>
<evidence type="ECO:0000256" key="6">
    <source>
        <dbReference type="RuleBase" id="RU362125"/>
    </source>
</evidence>
<feature type="domain" description="Acyl-CoA oxidase/dehydrogenase middle" evidence="8">
    <location>
        <begin position="125"/>
        <end position="219"/>
    </location>
</feature>
<dbReference type="EMBL" id="RKMH01000015">
    <property type="protein sequence ID" value="RPA57651.1"/>
    <property type="molecule type" value="Genomic_DNA"/>
</dbReference>
<evidence type="ECO:0000313" key="11">
    <source>
        <dbReference type="Proteomes" id="UP000267536"/>
    </source>
</evidence>
<evidence type="ECO:0000259" key="8">
    <source>
        <dbReference type="Pfam" id="PF02770"/>
    </source>
</evidence>
<evidence type="ECO:0000259" key="9">
    <source>
        <dbReference type="Pfam" id="PF02771"/>
    </source>
</evidence>
<keyword evidence="4 6" id="KW-0274">FAD</keyword>
<dbReference type="Gene3D" id="1.20.140.10">
    <property type="entry name" value="Butyryl-CoA Dehydrogenase, subunit A, domain 3"/>
    <property type="match status" value="1"/>
</dbReference>
<dbReference type="RefSeq" id="WP_006372444.1">
    <property type="nucleotide sequence ID" value="NZ_JBPSDP010000016.1"/>
</dbReference>
<dbReference type="SUPFAM" id="SSF47203">
    <property type="entry name" value="Acyl-CoA dehydrogenase C-terminal domain-like"/>
    <property type="match status" value="1"/>
</dbReference>
<dbReference type="Gene3D" id="1.10.540.10">
    <property type="entry name" value="Acyl-CoA dehydrogenase/oxidase, N-terminal domain"/>
    <property type="match status" value="1"/>
</dbReference>
<dbReference type="InterPro" id="IPR009075">
    <property type="entry name" value="AcylCo_DH/oxidase_C"/>
</dbReference>
<dbReference type="InterPro" id="IPR013786">
    <property type="entry name" value="AcylCoA_DH/ox_N"/>
</dbReference>
<dbReference type="InterPro" id="IPR036250">
    <property type="entry name" value="AcylCo_DH-like_C"/>
</dbReference>
<sequence>MHLKFSSSEEAFRDELRTFFTTAIPKDLRERSAAGKLNYPEDIVTTTRIMNEAGYAVPHWPTEWGGQDWTPIQHHIYREEMSLASVPDMLPFNAGMIGPVIAQFGSQEMKERFLPKTANLDIWWCQGFSEPEAGSDLASLKTRAVRDGDHYVVNGQKTWTTLGQFADWIFCLCRTDPDVKKQAGISMLLFPMDTPGVELRPIQLIDGGYEVNEVFFNDVRVPVENLVGEENQGWTQAKFLLGNERSGIARVGYTKTKLARAKELAREITAADGKPLIEDPFLAARLAELENEILALELTQLRVVASSADGKPNPASSLLKLRGSQLQQEAMELLADIAGPDSLPVAGLDPAAPNGSADIEAPEWAQLSVPTYLNYRKVTIYGGSSEVQRQIIDKAVLGL</sequence>
<dbReference type="InterPro" id="IPR009100">
    <property type="entry name" value="AcylCoA_DH/oxidase_NM_dom_sf"/>
</dbReference>
<dbReference type="GeneID" id="90157946"/>
<dbReference type="InterPro" id="IPR052161">
    <property type="entry name" value="Mycobact_Acyl-CoA_DH"/>
</dbReference>
<evidence type="ECO:0000256" key="3">
    <source>
        <dbReference type="ARBA" id="ARBA00022630"/>
    </source>
</evidence>
<accession>A0A3N4GF16</accession>
<evidence type="ECO:0000259" key="7">
    <source>
        <dbReference type="Pfam" id="PF00441"/>
    </source>
</evidence>
<reference evidence="10 11" key="1">
    <citation type="submission" date="2018-11" db="EMBL/GenBank/DDBJ databases">
        <title>Draft genome sequence of Gordonia sp. RS15-1S isolated from rice stems.</title>
        <authorList>
            <person name="Muangham S."/>
        </authorList>
    </citation>
    <scope>NUCLEOTIDE SEQUENCE [LARGE SCALE GENOMIC DNA]</scope>
    <source>
        <strain evidence="10 11">RS15-1S</strain>
    </source>
</reference>
<dbReference type="Pfam" id="PF02770">
    <property type="entry name" value="Acyl-CoA_dh_M"/>
    <property type="match status" value="1"/>
</dbReference>
<dbReference type="GO" id="GO:0005886">
    <property type="term" value="C:plasma membrane"/>
    <property type="evidence" value="ECO:0007669"/>
    <property type="project" value="TreeGrafter"/>
</dbReference>
<feature type="domain" description="Acyl-CoA dehydrogenase/oxidase C-terminal" evidence="7">
    <location>
        <begin position="231"/>
        <end position="396"/>
    </location>
</feature>
<dbReference type="GO" id="GO:0016627">
    <property type="term" value="F:oxidoreductase activity, acting on the CH-CH group of donors"/>
    <property type="evidence" value="ECO:0007669"/>
    <property type="project" value="InterPro"/>
</dbReference>